<dbReference type="InterPro" id="IPR016032">
    <property type="entry name" value="Sig_transdc_resp-reg_C-effctor"/>
</dbReference>
<dbReference type="Pfam" id="PF03472">
    <property type="entry name" value="Autoind_bind"/>
    <property type="match status" value="1"/>
</dbReference>
<dbReference type="CDD" id="cd06170">
    <property type="entry name" value="LuxR_C_like"/>
    <property type="match status" value="1"/>
</dbReference>
<dbReference type="AlphaFoldDB" id="A0A0D0K0L9"/>
<dbReference type="PRINTS" id="PR00038">
    <property type="entry name" value="HTHLUXR"/>
</dbReference>
<dbReference type="Gene3D" id="3.30.450.80">
    <property type="entry name" value="Transcription factor LuxR-like, autoinducer-binding domain"/>
    <property type="match status" value="1"/>
</dbReference>
<dbReference type="InterPro" id="IPR005143">
    <property type="entry name" value="TF_LuxR_autoind-bd_dom"/>
</dbReference>
<keyword evidence="2" id="KW-0238">DNA-binding</keyword>
<dbReference type="GO" id="GO:0003677">
    <property type="term" value="F:DNA binding"/>
    <property type="evidence" value="ECO:0007669"/>
    <property type="project" value="UniProtKB-KW"/>
</dbReference>
<dbReference type="SUPFAM" id="SSF75516">
    <property type="entry name" value="Pheromone-binding domain of LuxR-like quorum-sensing transcription factors"/>
    <property type="match status" value="1"/>
</dbReference>
<keyword evidence="1" id="KW-0805">Transcription regulation</keyword>
<protein>
    <submittedName>
        <fullName evidence="5">LuxR family transcriptional regulator</fullName>
    </submittedName>
</protein>
<dbReference type="Proteomes" id="UP000035017">
    <property type="component" value="Unassembled WGS sequence"/>
</dbReference>
<dbReference type="PANTHER" id="PTHR44688">
    <property type="entry name" value="DNA-BINDING TRANSCRIPTIONAL ACTIVATOR DEVR_DOSR"/>
    <property type="match status" value="1"/>
</dbReference>
<feature type="domain" description="HTH luxR-type" evidence="4">
    <location>
        <begin position="178"/>
        <end position="243"/>
    </location>
</feature>
<dbReference type="SUPFAM" id="SSF46894">
    <property type="entry name" value="C-terminal effector domain of the bipartite response regulators"/>
    <property type="match status" value="1"/>
</dbReference>
<dbReference type="SMART" id="SM00421">
    <property type="entry name" value="HTH_LUXR"/>
    <property type="match status" value="1"/>
</dbReference>
<evidence type="ECO:0000256" key="2">
    <source>
        <dbReference type="ARBA" id="ARBA00023125"/>
    </source>
</evidence>
<gene>
    <name evidence="5" type="ORF">RU07_13195</name>
</gene>
<dbReference type="InterPro" id="IPR000792">
    <property type="entry name" value="Tscrpt_reg_LuxR_C"/>
</dbReference>
<evidence type="ECO:0000256" key="1">
    <source>
        <dbReference type="ARBA" id="ARBA00023015"/>
    </source>
</evidence>
<keyword evidence="3" id="KW-0804">Transcription</keyword>
<dbReference type="Gene3D" id="1.10.10.10">
    <property type="entry name" value="Winged helix-like DNA-binding domain superfamily/Winged helix DNA-binding domain"/>
    <property type="match status" value="1"/>
</dbReference>
<reference evidence="5 6" key="1">
    <citation type="submission" date="2014-12" db="EMBL/GenBank/DDBJ databases">
        <title>16Stimator: statistical estimation of ribosomal gene copy numbers from draft genome assemblies.</title>
        <authorList>
            <person name="Perisin M.A."/>
            <person name="Vetter M."/>
            <person name="Gilbert J.A."/>
            <person name="Bergelson J."/>
        </authorList>
    </citation>
    <scope>NUCLEOTIDE SEQUENCE [LARGE SCALE GENOMIC DNA]</scope>
    <source>
        <strain evidence="5 6">MEJ076</strain>
    </source>
</reference>
<comment type="caution">
    <text evidence="5">The sequence shown here is derived from an EMBL/GenBank/DDBJ whole genome shotgun (WGS) entry which is preliminary data.</text>
</comment>
<proteinExistence type="predicted"/>
<dbReference type="Pfam" id="PF00196">
    <property type="entry name" value="GerE"/>
    <property type="match status" value="1"/>
</dbReference>
<evidence type="ECO:0000313" key="6">
    <source>
        <dbReference type="Proteomes" id="UP000035017"/>
    </source>
</evidence>
<dbReference type="InterPro" id="IPR036693">
    <property type="entry name" value="TF_LuxR_autoind-bd_dom_sf"/>
</dbReference>
<name>A0A0D0K0L9_AGRTU</name>
<accession>A0A0D0K0L9</accession>
<dbReference type="PROSITE" id="PS50043">
    <property type="entry name" value="HTH_LUXR_2"/>
    <property type="match status" value="1"/>
</dbReference>
<dbReference type="EMBL" id="JXQV01000012">
    <property type="protein sequence ID" value="KIQ01731.1"/>
    <property type="molecule type" value="Genomic_DNA"/>
</dbReference>
<dbReference type="PANTHER" id="PTHR44688:SF25">
    <property type="entry name" value="HTH LUXR-TYPE DOMAIN-CONTAINING PROTEIN"/>
    <property type="match status" value="1"/>
</dbReference>
<evidence type="ECO:0000256" key="3">
    <source>
        <dbReference type="ARBA" id="ARBA00023163"/>
    </source>
</evidence>
<evidence type="ECO:0000259" key="4">
    <source>
        <dbReference type="PROSITE" id="PS50043"/>
    </source>
</evidence>
<dbReference type="InterPro" id="IPR036388">
    <property type="entry name" value="WH-like_DNA-bd_sf"/>
</dbReference>
<dbReference type="OrthoDB" id="8113315at2"/>
<evidence type="ECO:0000313" key="5">
    <source>
        <dbReference type="EMBL" id="KIQ01731.1"/>
    </source>
</evidence>
<dbReference type="GO" id="GO:0006355">
    <property type="term" value="P:regulation of DNA-templated transcription"/>
    <property type="evidence" value="ECO:0007669"/>
    <property type="project" value="InterPro"/>
</dbReference>
<organism evidence="5 6">
    <name type="scientific">Agrobacterium tumefaciens</name>
    <dbReference type="NCBI Taxonomy" id="358"/>
    <lineage>
        <taxon>Bacteria</taxon>
        <taxon>Pseudomonadati</taxon>
        <taxon>Pseudomonadota</taxon>
        <taxon>Alphaproteobacteria</taxon>
        <taxon>Hyphomicrobiales</taxon>
        <taxon>Rhizobiaceae</taxon>
        <taxon>Rhizobium/Agrobacterium group</taxon>
        <taxon>Agrobacterium</taxon>
        <taxon>Agrobacterium tumefaciens complex</taxon>
    </lineage>
</organism>
<dbReference type="PROSITE" id="PS00622">
    <property type="entry name" value="HTH_LUXR_1"/>
    <property type="match status" value="1"/>
</dbReference>
<sequence length="246" mass="27461">MLEPKISCDAQPGAESAAEVAELSTQFDIFRFLKKTTEAWGMKAFMVVNLPDHIALDLSQYTVITNWPAELLHQYDHEGLLPRSNVLRALKRTSVPFFVDAELLKSGHDNTVGKTILDLFTRFDMVKSLWCPVQDHTGQRGAISFHGSRTDFPPAFVAEIAYVCAHVFSRLAHVRTLDSRVTGTLTDREIDCLNWTAAGKTSAEIAEILVLSEHTVNHYLNRATKKLDTVNRTQAVAKALRVGLIK</sequence>